<evidence type="ECO:0000313" key="2">
    <source>
        <dbReference type="EMBL" id="KMZ88526.1"/>
    </source>
</evidence>
<protein>
    <recommendedName>
        <fullName evidence="4">Variable surface protein Vir35</fullName>
    </recommendedName>
</protein>
<dbReference type="EMBL" id="KQ234763">
    <property type="protein sequence ID" value="KMZ88526.1"/>
    <property type="molecule type" value="Genomic_DNA"/>
</dbReference>
<gene>
    <name evidence="2" type="ORF">PVBG_06186</name>
</gene>
<dbReference type="Proteomes" id="UP000053327">
    <property type="component" value="Unassembled WGS sequence"/>
</dbReference>
<evidence type="ECO:0008006" key="4">
    <source>
        <dbReference type="Google" id="ProtNLM"/>
    </source>
</evidence>
<dbReference type="InterPro" id="IPR022139">
    <property type="entry name" value="Fam-L/Fam-M-like_plasmodium"/>
</dbReference>
<dbReference type="AlphaFoldDB" id="A0A0J9T0G6"/>
<dbReference type="Pfam" id="PF12420">
    <property type="entry name" value="DUF3671"/>
    <property type="match status" value="1"/>
</dbReference>
<organism evidence="2 3">
    <name type="scientific">Plasmodium vivax (strain Brazil I)</name>
    <dbReference type="NCBI Taxonomy" id="1033975"/>
    <lineage>
        <taxon>Eukaryota</taxon>
        <taxon>Sar</taxon>
        <taxon>Alveolata</taxon>
        <taxon>Apicomplexa</taxon>
        <taxon>Aconoidasida</taxon>
        <taxon>Haemosporida</taxon>
        <taxon>Plasmodiidae</taxon>
        <taxon>Plasmodium</taxon>
        <taxon>Plasmodium (Plasmodium)</taxon>
    </lineage>
</organism>
<evidence type="ECO:0000256" key="1">
    <source>
        <dbReference type="SAM" id="Phobius"/>
    </source>
</evidence>
<name>A0A0J9T0G6_PLAV1</name>
<reference evidence="2 3" key="1">
    <citation type="submission" date="2011-08" db="EMBL/GenBank/DDBJ databases">
        <title>The Genome Sequence of Plasmodium vivax Brazil I.</title>
        <authorList>
            <consortium name="The Broad Institute Genome Sequencing Platform"/>
            <consortium name="The Broad Institute Genome Sequencing Center for Infectious Disease"/>
            <person name="Neafsey D."/>
            <person name="Carlton J."/>
            <person name="Barnwell J."/>
            <person name="Collins W."/>
            <person name="Escalante A."/>
            <person name="Mullikin J."/>
            <person name="Saul A."/>
            <person name="Guigo R."/>
            <person name="Camara F."/>
            <person name="Young S.K."/>
            <person name="Zeng Q."/>
            <person name="Gargeya S."/>
            <person name="Fitzgerald M."/>
            <person name="Haas B."/>
            <person name="Abouelleil A."/>
            <person name="Alvarado L."/>
            <person name="Arachchi H.M."/>
            <person name="Berlin A."/>
            <person name="Brown A."/>
            <person name="Chapman S.B."/>
            <person name="Chen Z."/>
            <person name="Dunbar C."/>
            <person name="Freedman E."/>
            <person name="Gearin G."/>
            <person name="Gellesch M."/>
            <person name="Goldberg J."/>
            <person name="Griggs A."/>
            <person name="Gujja S."/>
            <person name="Heiman D."/>
            <person name="Howarth C."/>
            <person name="Larson L."/>
            <person name="Lui A."/>
            <person name="MacDonald P.J.P."/>
            <person name="Montmayeur A."/>
            <person name="Murphy C."/>
            <person name="Neiman D."/>
            <person name="Pearson M."/>
            <person name="Priest M."/>
            <person name="Roberts A."/>
            <person name="Saif S."/>
            <person name="Shea T."/>
            <person name="Shenoy N."/>
            <person name="Sisk P."/>
            <person name="Stolte C."/>
            <person name="Sykes S."/>
            <person name="Wortman J."/>
            <person name="Nusbaum C."/>
            <person name="Birren B."/>
        </authorList>
    </citation>
    <scope>NUCLEOTIDE SEQUENCE [LARGE SCALE GENOMIC DNA]</scope>
    <source>
        <strain evidence="2 3">Brazil I</strain>
    </source>
</reference>
<dbReference type="OrthoDB" id="389412at2759"/>
<proteinExistence type="predicted"/>
<keyword evidence="1" id="KW-0472">Membrane</keyword>
<keyword evidence="1" id="KW-0812">Transmembrane</keyword>
<sequence length="278" mass="32831">MKEYIKMLAVFKVAASIIFIWIHIPYNDLYNLGNNVTNLYNIEITSDIRFQRTLAKNIPKKELDRSNIRDRISVNNSYNNVKPTSDDLSKYSQLKKKGLNNLDLYKKLYKHRYSKKNVIGKFDCYFEKKIFDKFDYMLNLSEKMNIDKKRLKNIFFKKYGSVLIIISLVLLLGLIYPILRCTDSSILKICSNKCDQHDPPGTLNGKSDHFTGYHKSSFDIDTLEMIESIYKVLIYVLPLIFLMFIIYILIKLIKYEKLKAGRDKMSLKEYFHFTKSLQ</sequence>
<accession>A0A0J9T0G6</accession>
<feature type="transmembrane region" description="Helical" evidence="1">
    <location>
        <begin position="232"/>
        <end position="250"/>
    </location>
</feature>
<feature type="transmembrane region" description="Helical" evidence="1">
    <location>
        <begin position="159"/>
        <end position="179"/>
    </location>
</feature>
<evidence type="ECO:0000313" key="3">
    <source>
        <dbReference type="Proteomes" id="UP000053327"/>
    </source>
</evidence>
<keyword evidence="1" id="KW-1133">Transmembrane helix</keyword>